<dbReference type="CDD" id="cd00165">
    <property type="entry name" value="S4"/>
    <property type="match status" value="1"/>
</dbReference>
<dbReference type="FunFam" id="3.40.50.620:FF:000061">
    <property type="entry name" value="Tyrosine--tRNA ligase"/>
    <property type="match status" value="1"/>
</dbReference>
<evidence type="ECO:0000256" key="5">
    <source>
        <dbReference type="ARBA" id="ARBA00022840"/>
    </source>
</evidence>
<proteinExistence type="inferred from homology"/>
<evidence type="ECO:0000256" key="3">
    <source>
        <dbReference type="ARBA" id="ARBA00022598"/>
    </source>
</evidence>
<name>A0A285NAY8_9AQUI</name>
<feature type="short sequence motif" description="'KMSKS' region" evidence="10">
    <location>
        <begin position="232"/>
        <end position="236"/>
    </location>
</feature>
<evidence type="ECO:0000256" key="9">
    <source>
        <dbReference type="ARBA" id="ARBA00048248"/>
    </source>
</evidence>
<comment type="subunit">
    <text evidence="1 10">Homodimer.</text>
</comment>
<dbReference type="NCBIfam" id="TIGR00234">
    <property type="entry name" value="tyrS"/>
    <property type="match status" value="1"/>
</dbReference>
<comment type="function">
    <text evidence="10">Catalyzes the attachment of tyrosine to tRNA(Tyr) in a two-step reaction: tyrosine is first activated by ATP to form Tyr-AMP and then transferred to the acceptor end of tRNA(Tyr).</text>
</comment>
<protein>
    <recommendedName>
        <fullName evidence="10">Tyrosine--tRNA ligase</fullName>
        <ecNumber evidence="10">6.1.1.1</ecNumber>
    </recommendedName>
    <alternativeName>
        <fullName evidence="10">Tyrosyl-tRNA synthetase</fullName>
        <shortName evidence="10">TyrRS</shortName>
    </alternativeName>
</protein>
<dbReference type="PROSITE" id="PS00178">
    <property type="entry name" value="AA_TRNA_LIGASE_I"/>
    <property type="match status" value="1"/>
</dbReference>
<dbReference type="GO" id="GO:0005829">
    <property type="term" value="C:cytosol"/>
    <property type="evidence" value="ECO:0007669"/>
    <property type="project" value="TreeGrafter"/>
</dbReference>
<dbReference type="RefSeq" id="WP_245844762.1">
    <property type="nucleotide sequence ID" value="NZ_OBEI01000002.1"/>
</dbReference>
<keyword evidence="4 10" id="KW-0547">Nucleotide-binding</keyword>
<evidence type="ECO:0000256" key="2">
    <source>
        <dbReference type="ARBA" id="ARBA00022490"/>
    </source>
</evidence>
<evidence type="ECO:0000259" key="12">
    <source>
        <dbReference type="SMART" id="SM00363"/>
    </source>
</evidence>
<keyword evidence="8 10" id="KW-0030">Aminoacyl-tRNA synthetase</keyword>
<keyword evidence="7 10" id="KW-0648">Protein biosynthesis</keyword>
<evidence type="ECO:0000256" key="11">
    <source>
        <dbReference type="PROSITE-ProRule" id="PRU00182"/>
    </source>
</evidence>
<organism evidence="13 14">
    <name type="scientific">Persephonella hydrogeniphila</name>
    <dbReference type="NCBI Taxonomy" id="198703"/>
    <lineage>
        <taxon>Bacteria</taxon>
        <taxon>Pseudomonadati</taxon>
        <taxon>Aquificota</taxon>
        <taxon>Aquificia</taxon>
        <taxon>Aquificales</taxon>
        <taxon>Hydrogenothermaceae</taxon>
        <taxon>Persephonella</taxon>
    </lineage>
</organism>
<dbReference type="HAMAP" id="MF_02007">
    <property type="entry name" value="Tyr_tRNA_synth_type2"/>
    <property type="match status" value="1"/>
</dbReference>
<dbReference type="PANTHER" id="PTHR11766">
    <property type="entry name" value="TYROSYL-TRNA SYNTHETASE"/>
    <property type="match status" value="1"/>
</dbReference>
<comment type="similarity">
    <text evidence="10">Belongs to the class-I aminoacyl-tRNA synthetase family. TyrS type 2 subfamily.</text>
</comment>
<dbReference type="Proteomes" id="UP000219036">
    <property type="component" value="Unassembled WGS sequence"/>
</dbReference>
<dbReference type="Gene3D" id="1.10.240.10">
    <property type="entry name" value="Tyrosyl-Transfer RNA Synthetase"/>
    <property type="match status" value="1"/>
</dbReference>
<dbReference type="InterPro" id="IPR014729">
    <property type="entry name" value="Rossmann-like_a/b/a_fold"/>
</dbReference>
<evidence type="ECO:0000256" key="4">
    <source>
        <dbReference type="ARBA" id="ARBA00022741"/>
    </source>
</evidence>
<keyword evidence="3 10" id="KW-0436">Ligase</keyword>
<dbReference type="EMBL" id="OBEI01000002">
    <property type="protein sequence ID" value="SNZ06600.1"/>
    <property type="molecule type" value="Genomic_DNA"/>
</dbReference>
<dbReference type="GO" id="GO:0004831">
    <property type="term" value="F:tyrosine-tRNA ligase activity"/>
    <property type="evidence" value="ECO:0007669"/>
    <property type="project" value="UniProtKB-UniRule"/>
</dbReference>
<evidence type="ECO:0000313" key="14">
    <source>
        <dbReference type="Proteomes" id="UP000219036"/>
    </source>
</evidence>
<feature type="binding site" evidence="10">
    <location>
        <position position="235"/>
    </location>
    <ligand>
        <name>ATP</name>
        <dbReference type="ChEBI" id="CHEBI:30616"/>
    </ligand>
</feature>
<keyword evidence="2 10" id="KW-0963">Cytoplasm</keyword>
<dbReference type="PROSITE" id="PS50889">
    <property type="entry name" value="S4"/>
    <property type="match status" value="1"/>
</dbReference>
<evidence type="ECO:0000256" key="7">
    <source>
        <dbReference type="ARBA" id="ARBA00022917"/>
    </source>
</evidence>
<dbReference type="PRINTS" id="PR01040">
    <property type="entry name" value="TRNASYNTHTYR"/>
</dbReference>
<dbReference type="InterPro" id="IPR002942">
    <property type="entry name" value="S4_RNA-bd"/>
</dbReference>
<gene>
    <name evidence="10" type="primary">tyrS</name>
    <name evidence="13" type="ORF">SAMN06265182_0732</name>
</gene>
<evidence type="ECO:0000256" key="10">
    <source>
        <dbReference type="HAMAP-Rule" id="MF_02007"/>
    </source>
</evidence>
<dbReference type="InterPro" id="IPR002305">
    <property type="entry name" value="aa-tRNA-synth_Ic"/>
</dbReference>
<dbReference type="PANTHER" id="PTHR11766:SF1">
    <property type="entry name" value="TYROSINE--TRNA LIGASE"/>
    <property type="match status" value="1"/>
</dbReference>
<dbReference type="AlphaFoldDB" id="A0A285NAY8"/>
<dbReference type="GO" id="GO:0006437">
    <property type="term" value="P:tyrosyl-tRNA aminoacylation"/>
    <property type="evidence" value="ECO:0007669"/>
    <property type="project" value="UniProtKB-UniRule"/>
</dbReference>
<keyword evidence="5 10" id="KW-0067">ATP-binding</keyword>
<evidence type="ECO:0000313" key="13">
    <source>
        <dbReference type="EMBL" id="SNZ06600.1"/>
    </source>
</evidence>
<dbReference type="FunFam" id="3.10.290.10:FF:000022">
    <property type="entry name" value="Tyrosine--tRNA ligase"/>
    <property type="match status" value="1"/>
</dbReference>
<dbReference type="SUPFAM" id="SSF52374">
    <property type="entry name" value="Nucleotidylyl transferase"/>
    <property type="match status" value="1"/>
</dbReference>
<feature type="domain" description="RNA-binding S4" evidence="12">
    <location>
        <begin position="346"/>
        <end position="411"/>
    </location>
</feature>
<dbReference type="InterPro" id="IPR036986">
    <property type="entry name" value="S4_RNA-bd_sf"/>
</dbReference>
<dbReference type="SMART" id="SM00363">
    <property type="entry name" value="S4"/>
    <property type="match status" value="1"/>
</dbReference>
<accession>A0A285NAY8</accession>
<dbReference type="Gene3D" id="3.10.290.10">
    <property type="entry name" value="RNA-binding S4 domain"/>
    <property type="match status" value="1"/>
</dbReference>
<dbReference type="Gene3D" id="3.40.50.620">
    <property type="entry name" value="HUPs"/>
    <property type="match status" value="1"/>
</dbReference>
<evidence type="ECO:0000256" key="1">
    <source>
        <dbReference type="ARBA" id="ARBA00011738"/>
    </source>
</evidence>
<dbReference type="InterPro" id="IPR024108">
    <property type="entry name" value="Tyr-tRNA-ligase_bac_2"/>
</dbReference>
<dbReference type="GO" id="GO:0005524">
    <property type="term" value="F:ATP binding"/>
    <property type="evidence" value="ECO:0007669"/>
    <property type="project" value="UniProtKB-UniRule"/>
</dbReference>
<dbReference type="FunFam" id="1.10.240.10:FF:000006">
    <property type="entry name" value="Tyrosine--tRNA ligase"/>
    <property type="match status" value="1"/>
</dbReference>
<feature type="short sequence motif" description="'HIGH' region" evidence="10">
    <location>
        <begin position="47"/>
        <end position="56"/>
    </location>
</feature>
<comment type="subcellular location">
    <subcellularLocation>
        <location evidence="10">Cytoplasm</location>
    </subcellularLocation>
</comment>
<dbReference type="InterPro" id="IPR002307">
    <property type="entry name" value="Tyr-tRNA-ligase"/>
</dbReference>
<dbReference type="CDD" id="cd00805">
    <property type="entry name" value="TyrRS_core"/>
    <property type="match status" value="1"/>
</dbReference>
<keyword evidence="6 11" id="KW-0694">RNA-binding</keyword>
<evidence type="ECO:0000256" key="8">
    <source>
        <dbReference type="ARBA" id="ARBA00023146"/>
    </source>
</evidence>
<keyword evidence="14" id="KW-1185">Reference proteome</keyword>
<evidence type="ECO:0000256" key="6">
    <source>
        <dbReference type="ARBA" id="ARBA00022884"/>
    </source>
</evidence>
<dbReference type="InterPro" id="IPR001412">
    <property type="entry name" value="aa-tRNA-synth_I_CS"/>
</dbReference>
<sequence>MIDFHGLSPEEQLKLIKKGVIEIINEEELLEKLKEGRPLIVKAGFDPTAPDLHLGHTVLLQKLRTFQQLGHTVYFIIGDFTAMIGDPSGRDKTRPPLTKQQVLENAKTYKEQVFKVLDPEKTVVVFNSEWLGDMTAEDLIRLTAKYTVARMLERDDFKKRFKENKPIAIHEFIYPLLQAYDSVAIKADVELGGSDQRFNLLIGRDIQKEYGIEKPQVAILLPLLVGTDGVRKMSKSYGNYIGITEPPEEMFGKIMSIPDELMWDYWELLTDLTVEEIEKMKKDVESGVLHPMEVKKQLAMYIVTRFHDEDAAIKAKEHFEKVHSKRELPEDIPEPEVVISTEEKKIPLYELVYKLGFAPSKSEARRLIKGGAVKIDGNKFTDPYFEVDLSEEFVLQVGKRKFARIKPENIKAEI</sequence>
<dbReference type="Pfam" id="PF01479">
    <property type="entry name" value="S4"/>
    <property type="match status" value="1"/>
</dbReference>
<comment type="catalytic activity">
    <reaction evidence="9 10">
        <text>tRNA(Tyr) + L-tyrosine + ATP = L-tyrosyl-tRNA(Tyr) + AMP + diphosphate + H(+)</text>
        <dbReference type="Rhea" id="RHEA:10220"/>
        <dbReference type="Rhea" id="RHEA-COMP:9706"/>
        <dbReference type="Rhea" id="RHEA-COMP:9707"/>
        <dbReference type="ChEBI" id="CHEBI:15378"/>
        <dbReference type="ChEBI" id="CHEBI:30616"/>
        <dbReference type="ChEBI" id="CHEBI:33019"/>
        <dbReference type="ChEBI" id="CHEBI:58315"/>
        <dbReference type="ChEBI" id="CHEBI:78442"/>
        <dbReference type="ChEBI" id="CHEBI:78536"/>
        <dbReference type="ChEBI" id="CHEBI:456215"/>
        <dbReference type="EC" id="6.1.1.1"/>
    </reaction>
</comment>
<dbReference type="Pfam" id="PF00579">
    <property type="entry name" value="tRNA-synt_1b"/>
    <property type="match status" value="1"/>
</dbReference>
<dbReference type="EC" id="6.1.1.1" evidence="10"/>
<dbReference type="InterPro" id="IPR024088">
    <property type="entry name" value="Tyr-tRNA-ligase_bac-type"/>
</dbReference>
<dbReference type="GO" id="GO:0003723">
    <property type="term" value="F:RNA binding"/>
    <property type="evidence" value="ECO:0007669"/>
    <property type="project" value="UniProtKB-KW"/>
</dbReference>
<reference evidence="14" key="1">
    <citation type="submission" date="2017-09" db="EMBL/GenBank/DDBJ databases">
        <authorList>
            <person name="Varghese N."/>
            <person name="Submissions S."/>
        </authorList>
    </citation>
    <scope>NUCLEOTIDE SEQUENCE [LARGE SCALE GENOMIC DNA]</scope>
    <source>
        <strain evidence="14">DSM 15103</strain>
    </source>
</reference>
<dbReference type="SUPFAM" id="SSF55174">
    <property type="entry name" value="Alpha-L RNA-binding motif"/>
    <property type="match status" value="1"/>
</dbReference>